<dbReference type="EMBL" id="QQYZ01000004">
    <property type="protein sequence ID" value="RSY88137.1"/>
    <property type="molecule type" value="Genomic_DNA"/>
</dbReference>
<dbReference type="InterPro" id="IPR031165">
    <property type="entry name" value="GNAT_YJDJ"/>
</dbReference>
<dbReference type="Proteomes" id="UP000185161">
    <property type="component" value="Chromosome"/>
</dbReference>
<dbReference type="GO" id="GO:0016740">
    <property type="term" value="F:transferase activity"/>
    <property type="evidence" value="ECO:0007669"/>
    <property type="project" value="UniProtKB-KW"/>
</dbReference>
<protein>
    <submittedName>
        <fullName evidence="2">N-acetyltransferase</fullName>
    </submittedName>
</protein>
<dbReference type="AlphaFoldDB" id="A0A1L6J794"/>
<dbReference type="STRING" id="93064.BRX40_03985"/>
<dbReference type="RefSeq" id="WP_066578289.1">
    <property type="nucleotide sequence ID" value="NZ_CP018820.1"/>
</dbReference>
<evidence type="ECO:0000313" key="2">
    <source>
        <dbReference type="EMBL" id="APR51707.1"/>
    </source>
</evidence>
<dbReference type="InterPro" id="IPR016181">
    <property type="entry name" value="Acyl_CoA_acyltransferase"/>
</dbReference>
<dbReference type="Proteomes" id="UP000286681">
    <property type="component" value="Unassembled WGS sequence"/>
</dbReference>
<dbReference type="OrthoDB" id="9800945at2"/>
<dbReference type="InterPro" id="IPR045057">
    <property type="entry name" value="Gcn5-rel_NAT"/>
</dbReference>
<dbReference type="PROSITE" id="PS51729">
    <property type="entry name" value="GNAT_YJDJ"/>
    <property type="match status" value="1"/>
</dbReference>
<proteinExistence type="predicted"/>
<feature type="domain" description="N-acetyltransferase" evidence="1">
    <location>
        <begin position="7"/>
        <end position="92"/>
    </location>
</feature>
<dbReference type="PANTHER" id="PTHR31435:SF10">
    <property type="entry name" value="BSR4717 PROTEIN"/>
    <property type="match status" value="1"/>
</dbReference>
<reference evidence="2" key="1">
    <citation type="submission" date="2016-12" db="EMBL/GenBank/DDBJ databases">
        <title>Whole genome sequencing of Sphingomonas koreensis.</title>
        <authorList>
            <person name="Conlan S."/>
            <person name="Thomas P.J."/>
            <person name="Mullikin J."/>
            <person name="Palmore T.N."/>
            <person name="Frank K.M."/>
            <person name="Segre J.A."/>
        </authorList>
    </citation>
    <scope>NUCLEOTIDE SEQUENCE</scope>
    <source>
        <strain evidence="2">ABOJV</strain>
    </source>
</reference>
<keyword evidence="2" id="KW-0808">Transferase</keyword>
<organism evidence="2 5">
    <name type="scientific">Sphingomonas koreensis</name>
    <dbReference type="NCBI Taxonomy" id="93064"/>
    <lineage>
        <taxon>Bacteria</taxon>
        <taxon>Pseudomonadati</taxon>
        <taxon>Pseudomonadota</taxon>
        <taxon>Alphaproteobacteria</taxon>
        <taxon>Sphingomonadales</taxon>
        <taxon>Sphingomonadaceae</taxon>
        <taxon>Sphingomonas</taxon>
    </lineage>
</organism>
<name>A0A1L6J794_9SPHN</name>
<dbReference type="Pfam" id="PF14542">
    <property type="entry name" value="Acetyltransf_CG"/>
    <property type="match status" value="1"/>
</dbReference>
<dbReference type="GeneID" id="44131714"/>
<dbReference type="EMBL" id="QQWO01000001">
    <property type="protein sequence ID" value="RSV08261.1"/>
    <property type="molecule type" value="Genomic_DNA"/>
</dbReference>
<dbReference type="EMBL" id="CP018820">
    <property type="protein sequence ID" value="APR51707.1"/>
    <property type="molecule type" value="Genomic_DNA"/>
</dbReference>
<sequence length="96" mass="10660">MDSDSVTDNRDRSRYELAVDGHTAFAAYKIDGDVITFTHTVVPPALEGRGIASRLILFALTDVRDRGMTLIAQCPFVAAYIRKHPEWADLLAKPLD</sequence>
<evidence type="ECO:0000313" key="3">
    <source>
        <dbReference type="EMBL" id="RSV08261.1"/>
    </source>
</evidence>
<dbReference type="Gene3D" id="3.40.630.30">
    <property type="match status" value="1"/>
</dbReference>
<evidence type="ECO:0000259" key="1">
    <source>
        <dbReference type="PROSITE" id="PS51729"/>
    </source>
</evidence>
<dbReference type="PANTHER" id="PTHR31435">
    <property type="entry name" value="PROTEIN NATD1"/>
    <property type="match status" value="1"/>
</dbReference>
<accession>A0A1L6J794</accession>
<evidence type="ECO:0000313" key="7">
    <source>
        <dbReference type="Proteomes" id="UP000287746"/>
    </source>
</evidence>
<reference evidence="5" key="2">
    <citation type="submission" date="2016-12" db="EMBL/GenBank/DDBJ databases">
        <title>Whole genome sequencing of Sphingomonas sp. ABOJV.</title>
        <authorList>
            <person name="Conlan S."/>
            <person name="Thomas P.J."/>
            <person name="Mullikin J."/>
            <person name="Palmore T.N."/>
            <person name="Frank K.M."/>
            <person name="Segre J.A."/>
        </authorList>
    </citation>
    <scope>NUCLEOTIDE SEQUENCE [LARGE SCALE GENOMIC DNA]</scope>
    <source>
        <strain evidence="5">ABOJV</strain>
    </source>
</reference>
<evidence type="ECO:0000313" key="6">
    <source>
        <dbReference type="Proteomes" id="UP000286681"/>
    </source>
</evidence>
<dbReference type="Proteomes" id="UP000287746">
    <property type="component" value="Unassembled WGS sequence"/>
</dbReference>
<reference evidence="6 7" key="3">
    <citation type="submission" date="2018-07" db="EMBL/GenBank/DDBJ databases">
        <title>Genomic and Epidemiologic Investigation of an Indolent Hospital Outbreak.</title>
        <authorList>
            <person name="Johnson R.C."/>
            <person name="Deming C."/>
            <person name="Conlan S."/>
            <person name="Zellmer C.J."/>
            <person name="Michelin A.V."/>
            <person name="Lee-Lin S."/>
            <person name="Thomas P.J."/>
            <person name="Park M."/>
            <person name="Weingarten R.A."/>
            <person name="Less J."/>
            <person name="Dekker J.P."/>
            <person name="Frank K.M."/>
            <person name="Musser K.A."/>
            <person name="Mcquiston J.R."/>
            <person name="Henderson D.K."/>
            <person name="Lau A.F."/>
            <person name="Palmore T.N."/>
            <person name="Segre J.A."/>
        </authorList>
    </citation>
    <scope>NUCLEOTIDE SEQUENCE [LARGE SCALE GENOMIC DNA]</scope>
    <source>
        <strain evidence="4 7">SK-CDC1_0717</strain>
        <strain evidence="3 6">SK-NIH.Env10_0317</strain>
    </source>
</reference>
<keyword evidence="5" id="KW-1185">Reference proteome</keyword>
<dbReference type="SUPFAM" id="SSF55729">
    <property type="entry name" value="Acyl-CoA N-acyltransferases (Nat)"/>
    <property type="match status" value="1"/>
</dbReference>
<evidence type="ECO:0000313" key="5">
    <source>
        <dbReference type="Proteomes" id="UP000185161"/>
    </source>
</evidence>
<dbReference type="KEGG" id="skr:BRX40_03985"/>
<dbReference type="CDD" id="cd04301">
    <property type="entry name" value="NAT_SF"/>
    <property type="match status" value="1"/>
</dbReference>
<evidence type="ECO:0000313" key="4">
    <source>
        <dbReference type="EMBL" id="RSY88137.1"/>
    </source>
</evidence>
<gene>
    <name evidence="2" type="ORF">BRX40_03985</name>
    <name evidence="3" type="ORF">CA257_02025</name>
    <name evidence="4" type="ORF">DAH66_06750</name>
</gene>